<keyword evidence="2" id="KW-1185">Reference proteome</keyword>
<reference evidence="1 2" key="1">
    <citation type="journal article" date="2021" name="Sci. Rep.">
        <title>Chromosome anchoring in Senegalese sole (Solea senegalensis) reveals sex-associated markers and genome rearrangements in flatfish.</title>
        <authorList>
            <person name="Guerrero-Cozar I."/>
            <person name="Gomez-Garrido J."/>
            <person name="Berbel C."/>
            <person name="Martinez-Blanch J.F."/>
            <person name="Alioto T."/>
            <person name="Claros M.G."/>
            <person name="Gagnaire P.A."/>
            <person name="Manchado M."/>
        </authorList>
    </citation>
    <scope>NUCLEOTIDE SEQUENCE [LARGE SCALE GENOMIC DNA]</scope>
    <source>
        <strain evidence="1">Sse05_10M</strain>
    </source>
</reference>
<protein>
    <submittedName>
        <fullName evidence="1">Uncharacterized protein</fullName>
    </submittedName>
</protein>
<comment type="caution">
    <text evidence="1">The sequence shown here is derived from an EMBL/GenBank/DDBJ whole genome shotgun (WGS) entry which is preliminary data.</text>
</comment>
<proteinExistence type="predicted"/>
<dbReference type="EMBL" id="JAGKHQ010000011">
    <property type="protein sequence ID" value="KAG7505511.1"/>
    <property type="molecule type" value="Genomic_DNA"/>
</dbReference>
<dbReference type="EMBL" id="JAGKHQ010000011">
    <property type="protein sequence ID" value="KAG7505512.1"/>
    <property type="molecule type" value="Genomic_DNA"/>
</dbReference>
<evidence type="ECO:0000313" key="1">
    <source>
        <dbReference type="EMBL" id="KAG7505511.1"/>
    </source>
</evidence>
<organism evidence="1 2">
    <name type="scientific">Solea senegalensis</name>
    <name type="common">Senegalese sole</name>
    <dbReference type="NCBI Taxonomy" id="28829"/>
    <lineage>
        <taxon>Eukaryota</taxon>
        <taxon>Metazoa</taxon>
        <taxon>Chordata</taxon>
        <taxon>Craniata</taxon>
        <taxon>Vertebrata</taxon>
        <taxon>Euteleostomi</taxon>
        <taxon>Actinopterygii</taxon>
        <taxon>Neopterygii</taxon>
        <taxon>Teleostei</taxon>
        <taxon>Neoteleostei</taxon>
        <taxon>Acanthomorphata</taxon>
        <taxon>Carangaria</taxon>
        <taxon>Pleuronectiformes</taxon>
        <taxon>Pleuronectoidei</taxon>
        <taxon>Soleidae</taxon>
        <taxon>Solea</taxon>
    </lineage>
</organism>
<name>A0AAV6RJ35_SOLSE</name>
<dbReference type="AlphaFoldDB" id="A0AAV6RJ35"/>
<reference evidence="1" key="2">
    <citation type="submission" date="2021-03" db="EMBL/GenBank/DDBJ databases">
        <authorList>
            <person name="Guerrero-Cozar I."/>
            <person name="Gomez-Garrido J."/>
            <person name="Berbel C."/>
            <person name="Martinez-Blanch J.F."/>
            <person name="Alioto T."/>
            <person name="Claros M.G."/>
            <person name="Gagnaire P.A."/>
            <person name="Manchado M."/>
        </authorList>
    </citation>
    <scope>NUCLEOTIDE SEQUENCE</scope>
    <source>
        <strain evidence="1">Sse05_10M</strain>
        <tissue evidence="1">Blood</tissue>
    </source>
</reference>
<evidence type="ECO:0000313" key="2">
    <source>
        <dbReference type="Proteomes" id="UP000693946"/>
    </source>
</evidence>
<accession>A0AAV6RJ35</accession>
<sequence length="111" mass="12476">MSSDRHTLQSVHTGISNSGPHIKLRLMLDKSILNKMGFSSPLESNHCDGRDYILNLMTHVIISPASCCTSFLADGFAVYLDVWTTKKRRTLFPSPLSLALHMFQPRQSLED</sequence>
<gene>
    <name evidence="1" type="ORF">JOB18_033416</name>
</gene>
<dbReference type="Proteomes" id="UP000693946">
    <property type="component" value="Linkage Group LG19"/>
</dbReference>